<dbReference type="EMBL" id="MU003730">
    <property type="protein sequence ID" value="KAF2801508.1"/>
    <property type="molecule type" value="Genomic_DNA"/>
</dbReference>
<proteinExistence type="predicted"/>
<reference evidence="4" key="2">
    <citation type="submission" date="2020-04" db="EMBL/GenBank/DDBJ databases">
        <authorList>
            <consortium name="NCBI Genome Project"/>
        </authorList>
    </citation>
    <scope>NUCLEOTIDE SEQUENCE</scope>
    <source>
        <strain evidence="4">CBS 304.34</strain>
    </source>
</reference>
<protein>
    <submittedName>
        <fullName evidence="2 4">Uncharacterized protein</fullName>
    </submittedName>
</protein>
<sequence length="256" mass="29168">MAVSRGPKKAARCSRKPRTKKSDPDKTYKGRISKKTPPGGSAIQAVSRSNPARACRHGFVKFKDLLAELREQVYSHVLKPHGGNMVRAAKAEPADTNGPFALLLTDRQLHEEASTVLARYTVAVIDMVVDRDRMTWFRKHDVCQSNPVRLDRVRAPGYKRTEKQITANKEKVTIFRRVHFSVGWAYHDTEHLRLHDPLYLNELKAYVNIWVANASDDRRRSGTLELGAVLHFLLRGQPESKTSFFTKRREAAKQLL</sequence>
<dbReference type="AlphaFoldDB" id="A0A6A6XYZ2"/>
<name>A0A6A6XYZ2_9PEZI</name>
<dbReference type="GeneID" id="54467986"/>
<evidence type="ECO:0000313" key="2">
    <source>
        <dbReference type="EMBL" id="KAF2801508.1"/>
    </source>
</evidence>
<feature type="compositionally biased region" description="Basic residues" evidence="1">
    <location>
        <begin position="1"/>
        <end position="19"/>
    </location>
</feature>
<evidence type="ECO:0000313" key="3">
    <source>
        <dbReference type="Proteomes" id="UP000504636"/>
    </source>
</evidence>
<organism evidence="2">
    <name type="scientific">Mytilinidion resinicola</name>
    <dbReference type="NCBI Taxonomy" id="574789"/>
    <lineage>
        <taxon>Eukaryota</taxon>
        <taxon>Fungi</taxon>
        <taxon>Dikarya</taxon>
        <taxon>Ascomycota</taxon>
        <taxon>Pezizomycotina</taxon>
        <taxon>Dothideomycetes</taxon>
        <taxon>Pleosporomycetidae</taxon>
        <taxon>Mytilinidiales</taxon>
        <taxon>Mytilinidiaceae</taxon>
        <taxon>Mytilinidion</taxon>
    </lineage>
</organism>
<evidence type="ECO:0000256" key="1">
    <source>
        <dbReference type="SAM" id="MobiDB-lite"/>
    </source>
</evidence>
<feature type="region of interest" description="Disordered" evidence="1">
    <location>
        <begin position="1"/>
        <end position="45"/>
    </location>
</feature>
<keyword evidence="3" id="KW-1185">Reference proteome</keyword>
<dbReference type="Proteomes" id="UP000504636">
    <property type="component" value="Unplaced"/>
</dbReference>
<dbReference type="RefSeq" id="XP_033568472.1">
    <property type="nucleotide sequence ID" value="XM_033727093.1"/>
</dbReference>
<accession>A0A6A6XYZ2</accession>
<gene>
    <name evidence="2 4" type="ORF">BDZ99DRAFT_553413</name>
</gene>
<reference evidence="2 4" key="1">
    <citation type="journal article" date="2020" name="Stud. Mycol.">
        <title>101 Dothideomycetes genomes: a test case for predicting lifestyles and emergence of pathogens.</title>
        <authorList>
            <person name="Haridas S."/>
            <person name="Albert R."/>
            <person name="Binder M."/>
            <person name="Bloem J."/>
            <person name="Labutti K."/>
            <person name="Salamov A."/>
            <person name="Andreopoulos B."/>
            <person name="Baker S."/>
            <person name="Barry K."/>
            <person name="Bills G."/>
            <person name="Bluhm B."/>
            <person name="Cannon C."/>
            <person name="Castanera R."/>
            <person name="Culley D."/>
            <person name="Daum C."/>
            <person name="Ezra D."/>
            <person name="Gonzalez J."/>
            <person name="Henrissat B."/>
            <person name="Kuo A."/>
            <person name="Liang C."/>
            <person name="Lipzen A."/>
            <person name="Lutzoni F."/>
            <person name="Magnuson J."/>
            <person name="Mondo S."/>
            <person name="Nolan M."/>
            <person name="Ohm R."/>
            <person name="Pangilinan J."/>
            <person name="Park H.-J."/>
            <person name="Ramirez L."/>
            <person name="Alfaro M."/>
            <person name="Sun H."/>
            <person name="Tritt A."/>
            <person name="Yoshinaga Y."/>
            <person name="Zwiers L.-H."/>
            <person name="Turgeon B."/>
            <person name="Goodwin S."/>
            <person name="Spatafora J."/>
            <person name="Crous P."/>
            <person name="Grigoriev I."/>
        </authorList>
    </citation>
    <scope>NUCLEOTIDE SEQUENCE</scope>
    <source>
        <strain evidence="2 4">CBS 304.34</strain>
    </source>
</reference>
<reference evidence="4" key="3">
    <citation type="submission" date="2025-04" db="UniProtKB">
        <authorList>
            <consortium name="RefSeq"/>
        </authorList>
    </citation>
    <scope>IDENTIFICATION</scope>
    <source>
        <strain evidence="4">CBS 304.34</strain>
    </source>
</reference>
<evidence type="ECO:0000313" key="4">
    <source>
        <dbReference type="RefSeq" id="XP_033568472.1"/>
    </source>
</evidence>